<evidence type="ECO:0000313" key="2">
    <source>
        <dbReference type="EMBL" id="WAL61024.1"/>
    </source>
</evidence>
<sequence length="302" mass="32346">MLHTPAHGLFVGLITLDLLYLVTELPNRNQKVVALDSLTAAGGPATNAAVAFKHLGNQATLLGVMGCHAMTSCVVTDLQQCGVTFVDLQPDRAEPLPTSSIIVTQATGDRAVVSLNASKSQAQADAIPGSILTDLEHHSIQVVLIDGHQIEVGHTIAQRARAAGIPIVIDGGSWKPGFEQVLPYADYVICSANFHPPGCPTPDQVFHYLSKLQIPYIAITQGDRPIQFLSQGESGFIPVPSVTPIDTLGAGDIFHGAFCHFIQYTSFKAALTQAATIAAHSCQFFGTRQWMKEERIKEKDKG</sequence>
<dbReference type="InterPro" id="IPR052562">
    <property type="entry name" value="Ketohexokinase-related"/>
</dbReference>
<keyword evidence="2" id="KW-0418">Kinase</keyword>
<evidence type="ECO:0000259" key="1">
    <source>
        <dbReference type="Pfam" id="PF00294"/>
    </source>
</evidence>
<dbReference type="CDD" id="cd01945">
    <property type="entry name" value="ribokinase_group_B"/>
    <property type="match status" value="1"/>
</dbReference>
<dbReference type="AlphaFoldDB" id="A0A9E9C841"/>
<accession>A0A9E9C841</accession>
<dbReference type="Pfam" id="PF00294">
    <property type="entry name" value="PfkB"/>
    <property type="match status" value="1"/>
</dbReference>
<gene>
    <name evidence="2" type="ORF">OXH18_03210</name>
</gene>
<keyword evidence="3" id="KW-1185">Reference proteome</keyword>
<reference evidence="2" key="1">
    <citation type="submission" date="2022-12" db="EMBL/GenBank/DDBJ databases">
        <title>Polyphasic identification of a Novel Hot-Spring Cyanobacterium Ocullathermofonsia sinensis gen nov. sp. nov. and Genomic Insights on its Adaptations to the Thermal Habitat.</title>
        <authorList>
            <person name="Daroch M."/>
            <person name="Tang J."/>
            <person name="Jiang Y."/>
        </authorList>
    </citation>
    <scope>NUCLEOTIDE SEQUENCE</scope>
    <source>
        <strain evidence="2">PKUAC-SCTA174</strain>
    </source>
</reference>
<dbReference type="EMBL" id="CP113797">
    <property type="protein sequence ID" value="WAL61024.1"/>
    <property type="molecule type" value="Genomic_DNA"/>
</dbReference>
<evidence type="ECO:0000313" key="3">
    <source>
        <dbReference type="Proteomes" id="UP001163152"/>
    </source>
</evidence>
<proteinExistence type="predicted"/>
<dbReference type="KEGG" id="tsin:OXH18_03210"/>
<dbReference type="SUPFAM" id="SSF53613">
    <property type="entry name" value="Ribokinase-like"/>
    <property type="match status" value="1"/>
</dbReference>
<dbReference type="Proteomes" id="UP001163152">
    <property type="component" value="Chromosome"/>
</dbReference>
<keyword evidence="2" id="KW-0808">Transferase</keyword>
<dbReference type="RefSeq" id="WP_268610979.1">
    <property type="nucleotide sequence ID" value="NZ_CP113797.1"/>
</dbReference>
<protein>
    <submittedName>
        <fullName evidence="2">Sugar kinase</fullName>
    </submittedName>
</protein>
<dbReference type="InterPro" id="IPR011611">
    <property type="entry name" value="PfkB_dom"/>
</dbReference>
<dbReference type="Gene3D" id="3.40.1190.20">
    <property type="match status" value="1"/>
</dbReference>
<dbReference type="GO" id="GO:0016301">
    <property type="term" value="F:kinase activity"/>
    <property type="evidence" value="ECO:0007669"/>
    <property type="project" value="UniProtKB-KW"/>
</dbReference>
<feature type="domain" description="Carbohydrate kinase PfkB" evidence="1">
    <location>
        <begin position="11"/>
        <end position="289"/>
    </location>
</feature>
<name>A0A9E9C841_9CYAN</name>
<organism evidence="2 3">
    <name type="scientific">Thermocoleostomius sinensis A174</name>
    <dbReference type="NCBI Taxonomy" id="2016057"/>
    <lineage>
        <taxon>Bacteria</taxon>
        <taxon>Bacillati</taxon>
        <taxon>Cyanobacteriota</taxon>
        <taxon>Cyanophyceae</taxon>
        <taxon>Oculatellales</taxon>
        <taxon>Oculatellaceae</taxon>
        <taxon>Thermocoleostomius</taxon>
    </lineage>
</organism>
<dbReference type="PANTHER" id="PTHR42774:SF3">
    <property type="entry name" value="KETOHEXOKINASE"/>
    <property type="match status" value="1"/>
</dbReference>
<dbReference type="InterPro" id="IPR029056">
    <property type="entry name" value="Ribokinase-like"/>
</dbReference>
<dbReference type="PANTHER" id="PTHR42774">
    <property type="entry name" value="PHOSPHOTRANSFERASE SYSTEM TRANSPORT PROTEIN"/>
    <property type="match status" value="1"/>
</dbReference>